<dbReference type="SUPFAM" id="SSF54928">
    <property type="entry name" value="RNA-binding domain, RBD"/>
    <property type="match status" value="1"/>
</dbReference>
<sequence>MADVEMNGARGADWPARSVEGWIIIVTGLNEEATEEDLQDLFGDYGEVKNLSMALNRRTGYVMGYALVEYALKEEAEKAIKGTTGTTFLEKTITTHPPVDEDGRSLRVEEGGIAPHRLGGDSWSDGQEVEATGNGPVRSLGLGLCDDHIMHPTLYTSANHDHCARQDDGPRKCPVVGKLARRGAGQEITGRLESAAPRHLLVPGPCF</sequence>
<proteinExistence type="predicted"/>
<dbReference type="PANTHER" id="PTHR45894">
    <property type="entry name" value="RNA-BINDING PROTEIN 8A"/>
    <property type="match status" value="1"/>
</dbReference>
<dbReference type="GO" id="GO:0003723">
    <property type="term" value="F:RNA binding"/>
    <property type="evidence" value="ECO:0007669"/>
    <property type="project" value="UniProtKB-UniRule"/>
</dbReference>
<evidence type="ECO:0000313" key="5">
    <source>
        <dbReference type="Proteomes" id="UP000279259"/>
    </source>
</evidence>
<keyword evidence="1" id="KW-0694">RNA-binding</keyword>
<dbReference type="SMART" id="SM00360">
    <property type="entry name" value="RRM"/>
    <property type="match status" value="1"/>
</dbReference>
<feature type="region of interest" description="Disordered" evidence="2">
    <location>
        <begin position="113"/>
        <end position="135"/>
    </location>
</feature>
<dbReference type="EMBL" id="RSCD01000005">
    <property type="protein sequence ID" value="RSH92691.1"/>
    <property type="molecule type" value="Genomic_DNA"/>
</dbReference>
<evidence type="ECO:0000259" key="3">
    <source>
        <dbReference type="PROSITE" id="PS50102"/>
    </source>
</evidence>
<organism evidence="4 5">
    <name type="scientific">Saitozyma podzolica</name>
    <dbReference type="NCBI Taxonomy" id="1890683"/>
    <lineage>
        <taxon>Eukaryota</taxon>
        <taxon>Fungi</taxon>
        <taxon>Dikarya</taxon>
        <taxon>Basidiomycota</taxon>
        <taxon>Agaricomycotina</taxon>
        <taxon>Tremellomycetes</taxon>
        <taxon>Tremellales</taxon>
        <taxon>Trimorphomycetaceae</taxon>
        <taxon>Saitozyma</taxon>
    </lineage>
</organism>
<accession>A0A427YNQ7</accession>
<dbReference type="GO" id="GO:0005737">
    <property type="term" value="C:cytoplasm"/>
    <property type="evidence" value="ECO:0007669"/>
    <property type="project" value="InterPro"/>
</dbReference>
<dbReference type="InterPro" id="IPR012677">
    <property type="entry name" value="Nucleotide-bd_a/b_plait_sf"/>
</dbReference>
<dbReference type="PROSITE" id="PS50102">
    <property type="entry name" value="RRM"/>
    <property type="match status" value="1"/>
</dbReference>
<feature type="domain" description="RRM" evidence="3">
    <location>
        <begin position="22"/>
        <end position="113"/>
    </location>
</feature>
<dbReference type="STRING" id="1890683.A0A427YNQ7"/>
<reference evidence="4 5" key="1">
    <citation type="submission" date="2018-11" db="EMBL/GenBank/DDBJ databases">
        <title>Genome sequence of Saitozyma podzolica DSM 27192.</title>
        <authorList>
            <person name="Aliyu H."/>
            <person name="Gorte O."/>
            <person name="Ochsenreither K."/>
        </authorList>
    </citation>
    <scope>NUCLEOTIDE SEQUENCE [LARGE SCALE GENOMIC DNA]</scope>
    <source>
        <strain evidence="4 5">DSM 27192</strain>
    </source>
</reference>
<evidence type="ECO:0000256" key="1">
    <source>
        <dbReference type="PROSITE-ProRule" id="PRU00176"/>
    </source>
</evidence>
<gene>
    <name evidence="4" type="ORF">EHS25_008136</name>
</gene>
<name>A0A427YNQ7_9TREE</name>
<dbReference type="InterPro" id="IPR035979">
    <property type="entry name" value="RBD_domain_sf"/>
</dbReference>
<dbReference type="Proteomes" id="UP000279259">
    <property type="component" value="Unassembled WGS sequence"/>
</dbReference>
<dbReference type="AlphaFoldDB" id="A0A427YNQ7"/>
<dbReference type="Gene3D" id="3.30.70.330">
    <property type="match status" value="1"/>
</dbReference>
<protein>
    <recommendedName>
        <fullName evidence="3">RRM domain-containing protein</fullName>
    </recommendedName>
</protein>
<comment type="caution">
    <text evidence="4">The sequence shown here is derived from an EMBL/GenBank/DDBJ whole genome shotgun (WGS) entry which is preliminary data.</text>
</comment>
<dbReference type="OrthoDB" id="15688at2759"/>
<keyword evidence="5" id="KW-1185">Reference proteome</keyword>
<dbReference type="GO" id="GO:0005634">
    <property type="term" value="C:nucleus"/>
    <property type="evidence" value="ECO:0007669"/>
    <property type="project" value="InterPro"/>
</dbReference>
<dbReference type="GO" id="GO:0006396">
    <property type="term" value="P:RNA processing"/>
    <property type="evidence" value="ECO:0007669"/>
    <property type="project" value="InterPro"/>
</dbReference>
<evidence type="ECO:0000313" key="4">
    <source>
        <dbReference type="EMBL" id="RSH92691.1"/>
    </source>
</evidence>
<dbReference type="InterPro" id="IPR000504">
    <property type="entry name" value="RRM_dom"/>
</dbReference>
<dbReference type="InterPro" id="IPR008111">
    <property type="entry name" value="RNA-bd_8"/>
</dbReference>
<dbReference type="Pfam" id="PF00076">
    <property type="entry name" value="RRM_1"/>
    <property type="match status" value="1"/>
</dbReference>
<evidence type="ECO:0000256" key="2">
    <source>
        <dbReference type="SAM" id="MobiDB-lite"/>
    </source>
</evidence>